<dbReference type="AlphaFoldDB" id="A0A084JKC8"/>
<dbReference type="InterPro" id="IPR017871">
    <property type="entry name" value="ABC_transporter-like_CS"/>
</dbReference>
<dbReference type="InterPro" id="IPR036640">
    <property type="entry name" value="ABC1_TM_sf"/>
</dbReference>
<dbReference type="RefSeq" id="WP_038282593.1">
    <property type="nucleotide sequence ID" value="NZ_JPME01000018.1"/>
</dbReference>
<feature type="transmembrane region" description="Helical" evidence="7">
    <location>
        <begin position="272"/>
        <end position="291"/>
    </location>
</feature>
<keyword evidence="6 7" id="KW-0472">Membrane</keyword>
<comment type="caution">
    <text evidence="10">The sequence shown here is derived from an EMBL/GenBank/DDBJ whole genome shotgun (WGS) entry which is preliminary data.</text>
</comment>
<dbReference type="InterPro" id="IPR039421">
    <property type="entry name" value="Type_1_exporter"/>
</dbReference>
<dbReference type="GO" id="GO:0005524">
    <property type="term" value="F:ATP binding"/>
    <property type="evidence" value="ECO:0007669"/>
    <property type="project" value="UniProtKB-KW"/>
</dbReference>
<dbReference type="PROSITE" id="PS50929">
    <property type="entry name" value="ABC_TM1F"/>
    <property type="match status" value="1"/>
</dbReference>
<feature type="domain" description="ABC transporter" evidence="8">
    <location>
        <begin position="343"/>
        <end position="548"/>
    </location>
</feature>
<comment type="subcellular location">
    <subcellularLocation>
        <location evidence="1">Cell membrane</location>
        <topology evidence="1">Multi-pass membrane protein</topology>
    </subcellularLocation>
</comment>
<name>A0A084JKC8_9FIRM</name>
<feature type="transmembrane region" description="Helical" evidence="7">
    <location>
        <begin position="243"/>
        <end position="266"/>
    </location>
</feature>
<dbReference type="InterPro" id="IPR003593">
    <property type="entry name" value="AAA+_ATPase"/>
</dbReference>
<dbReference type="PANTHER" id="PTHR43394">
    <property type="entry name" value="ATP-DEPENDENT PERMEASE MDL1, MITOCHONDRIAL"/>
    <property type="match status" value="1"/>
</dbReference>
<evidence type="ECO:0000256" key="7">
    <source>
        <dbReference type="SAM" id="Phobius"/>
    </source>
</evidence>
<dbReference type="CDD" id="cd18544">
    <property type="entry name" value="ABC_6TM_TmrA_like"/>
    <property type="match status" value="1"/>
</dbReference>
<evidence type="ECO:0000256" key="5">
    <source>
        <dbReference type="ARBA" id="ARBA00022989"/>
    </source>
</evidence>
<sequence>MKNKNSLGSVLRKIISSSKWMTLTTVIIIAGAIATALLPPLVLERIVNRLTAHQPIPLYLALIYFGLLALSGLLESGQNVMITVFGQKVTHGLRSEMCAKLQRLPAAYFARHEAGKTTSRFVNDVDVVDSLFTNGIISMFADACKVLSILAVIFYKSLGLGILMLWVTPLLFVMTRLFQKRILKAQLANRAAVGNVNNHVPETIRTIRMIRTLFRQKYMEQKYDDYIEESYHATDKSNLYDSIYSPIVIFISSCVIAVMMICAALGGQVQQFFGVTVGTAVAIIAYVNKVFDPLESIGMEIQNIQSAVAGVKRINEFLNEPEREKTDESVTGKGPIPNTKPCICFDHVSFCYDKENTVLNDLCFKVESDEAVTLVGRTGAGKSTIFRLLLGLYCPNEGRVLVDGVEASKIPDTRKRKLFGYVEQSFHSVSGTMAEQISLFDPAISQKQVEDAARLVGLHESILALPEGYNTPVEKAIFSQGQFQLLSIARAVAASPEILLLDEITASLDSDTERRILDALERACEGRTVLSISHRLHVNTRNYRIIEIGSKCL</sequence>
<keyword evidence="3" id="KW-0547">Nucleotide-binding</keyword>
<evidence type="ECO:0000256" key="3">
    <source>
        <dbReference type="ARBA" id="ARBA00022741"/>
    </source>
</evidence>
<dbReference type="InterPro" id="IPR011527">
    <property type="entry name" value="ABC1_TM_dom"/>
</dbReference>
<feature type="transmembrane region" description="Helical" evidence="7">
    <location>
        <begin position="149"/>
        <end position="174"/>
    </location>
</feature>
<feature type="domain" description="ABC transmembrane type-1" evidence="9">
    <location>
        <begin position="23"/>
        <end position="306"/>
    </location>
</feature>
<dbReference type="SMART" id="SM00382">
    <property type="entry name" value="AAA"/>
    <property type="match status" value="1"/>
</dbReference>
<keyword evidence="5 7" id="KW-1133">Transmembrane helix</keyword>
<dbReference type="Gene3D" id="1.20.1560.10">
    <property type="entry name" value="ABC transporter type 1, transmembrane domain"/>
    <property type="match status" value="1"/>
</dbReference>
<protein>
    <submittedName>
        <fullName evidence="10">ABC transporter</fullName>
    </submittedName>
</protein>
<dbReference type="Gene3D" id="3.40.50.300">
    <property type="entry name" value="P-loop containing nucleotide triphosphate hydrolases"/>
    <property type="match status" value="1"/>
</dbReference>
<evidence type="ECO:0000259" key="9">
    <source>
        <dbReference type="PROSITE" id="PS50929"/>
    </source>
</evidence>
<dbReference type="GO" id="GO:0015421">
    <property type="term" value="F:ABC-type oligopeptide transporter activity"/>
    <property type="evidence" value="ECO:0007669"/>
    <property type="project" value="TreeGrafter"/>
</dbReference>
<dbReference type="OrthoDB" id="9770415at2"/>
<dbReference type="GO" id="GO:0005886">
    <property type="term" value="C:plasma membrane"/>
    <property type="evidence" value="ECO:0007669"/>
    <property type="project" value="UniProtKB-SubCell"/>
</dbReference>
<dbReference type="SUPFAM" id="SSF52540">
    <property type="entry name" value="P-loop containing nucleoside triphosphate hydrolases"/>
    <property type="match status" value="1"/>
</dbReference>
<dbReference type="GO" id="GO:0016887">
    <property type="term" value="F:ATP hydrolysis activity"/>
    <property type="evidence" value="ECO:0007669"/>
    <property type="project" value="InterPro"/>
</dbReference>
<keyword evidence="4" id="KW-0067">ATP-binding</keyword>
<dbReference type="PROSITE" id="PS50893">
    <property type="entry name" value="ABC_TRANSPORTER_2"/>
    <property type="match status" value="1"/>
</dbReference>
<proteinExistence type="predicted"/>
<evidence type="ECO:0000256" key="6">
    <source>
        <dbReference type="ARBA" id="ARBA00023136"/>
    </source>
</evidence>
<dbReference type="InterPro" id="IPR003439">
    <property type="entry name" value="ABC_transporter-like_ATP-bd"/>
</dbReference>
<dbReference type="SUPFAM" id="SSF90123">
    <property type="entry name" value="ABC transporter transmembrane region"/>
    <property type="match status" value="1"/>
</dbReference>
<keyword evidence="11" id="KW-1185">Reference proteome</keyword>
<evidence type="ECO:0000313" key="11">
    <source>
        <dbReference type="Proteomes" id="UP000028525"/>
    </source>
</evidence>
<dbReference type="PANTHER" id="PTHR43394:SF1">
    <property type="entry name" value="ATP-BINDING CASSETTE SUB-FAMILY B MEMBER 10, MITOCHONDRIAL"/>
    <property type="match status" value="1"/>
</dbReference>
<reference evidence="10 11" key="1">
    <citation type="submission" date="2014-07" db="EMBL/GenBank/DDBJ databases">
        <title>Draft genome of Clostridium celerecrescens 152B isolated from sediments associated with methane hydrate from Krishna Godavari basin.</title>
        <authorList>
            <person name="Honkalas V.S."/>
            <person name="Dabir A.P."/>
            <person name="Arora P."/>
            <person name="Dhakephalkar P.K."/>
        </authorList>
    </citation>
    <scope>NUCLEOTIDE SEQUENCE [LARGE SCALE GENOMIC DNA]</scope>
    <source>
        <strain evidence="10 11">152B</strain>
    </source>
</reference>
<gene>
    <name evidence="10" type="ORF">IO98_15695</name>
</gene>
<evidence type="ECO:0000256" key="1">
    <source>
        <dbReference type="ARBA" id="ARBA00004651"/>
    </source>
</evidence>
<dbReference type="Pfam" id="PF00005">
    <property type="entry name" value="ABC_tran"/>
    <property type="match status" value="1"/>
</dbReference>
<evidence type="ECO:0000259" key="8">
    <source>
        <dbReference type="PROSITE" id="PS50893"/>
    </source>
</evidence>
<evidence type="ECO:0000256" key="2">
    <source>
        <dbReference type="ARBA" id="ARBA00022692"/>
    </source>
</evidence>
<dbReference type="STRING" id="29354.IO98_15695"/>
<dbReference type="EMBL" id="JPME01000018">
    <property type="protein sequence ID" value="KEZ89412.1"/>
    <property type="molecule type" value="Genomic_DNA"/>
</dbReference>
<dbReference type="Proteomes" id="UP000028525">
    <property type="component" value="Unassembled WGS sequence"/>
</dbReference>
<organism evidence="10 11">
    <name type="scientific">Lacrimispora celerecrescens</name>
    <dbReference type="NCBI Taxonomy" id="29354"/>
    <lineage>
        <taxon>Bacteria</taxon>
        <taxon>Bacillati</taxon>
        <taxon>Bacillota</taxon>
        <taxon>Clostridia</taxon>
        <taxon>Lachnospirales</taxon>
        <taxon>Lachnospiraceae</taxon>
        <taxon>Lacrimispora</taxon>
    </lineage>
</organism>
<dbReference type="Pfam" id="PF00664">
    <property type="entry name" value="ABC_membrane"/>
    <property type="match status" value="1"/>
</dbReference>
<evidence type="ECO:0000313" key="10">
    <source>
        <dbReference type="EMBL" id="KEZ89412.1"/>
    </source>
</evidence>
<evidence type="ECO:0000256" key="4">
    <source>
        <dbReference type="ARBA" id="ARBA00022840"/>
    </source>
</evidence>
<dbReference type="InterPro" id="IPR027417">
    <property type="entry name" value="P-loop_NTPase"/>
</dbReference>
<keyword evidence="2 7" id="KW-0812">Transmembrane</keyword>
<accession>A0A084JKC8</accession>
<feature type="transmembrane region" description="Helical" evidence="7">
    <location>
        <begin position="55"/>
        <end position="74"/>
    </location>
</feature>
<dbReference type="PROSITE" id="PS00211">
    <property type="entry name" value="ABC_TRANSPORTER_1"/>
    <property type="match status" value="1"/>
</dbReference>
<feature type="transmembrane region" description="Helical" evidence="7">
    <location>
        <begin position="20"/>
        <end position="43"/>
    </location>
</feature>